<reference evidence="9 10" key="1">
    <citation type="journal article" date="2019" name="Appl. Microbiol. Biotechnol.">
        <title>Differential efficiency of wild type rhizogenic strains for rol gene transformation of plants.</title>
        <authorList>
            <person name="Desmet S."/>
            <person name="De Keyser E."/>
            <person name="Van Vaerenbergh J."/>
            <person name="Baeyen S."/>
            <person name="Van Huylenbroeck J."/>
            <person name="Geelen D."/>
            <person name="Dhooghe E."/>
        </authorList>
    </citation>
    <scope>NUCLEOTIDE SEQUENCE [LARGE SCALE GENOMIC DNA]</scope>
    <source>
        <strain evidence="9 10">B 4.1</strain>
    </source>
</reference>
<evidence type="ECO:0000256" key="1">
    <source>
        <dbReference type="ARBA" id="ARBA00001526"/>
    </source>
</evidence>
<comment type="similarity">
    <text evidence="2 6">Belongs to the class-C beta-lactamase family.</text>
</comment>
<evidence type="ECO:0000256" key="4">
    <source>
        <dbReference type="ARBA" id="ARBA00022801"/>
    </source>
</evidence>
<dbReference type="EC" id="3.5.2.6" evidence="3 6"/>
<sequence length="385" mass="41521">MKLNRRHIALATLISTSLFTQTFAADDARLKAITDAAIKPVMEKNGIPGLAVGISVDGENHVFTYGVMSKTTGQPVTPQTLFELGSISKTFTVTLSTYAETQGKLSLSGKVEDYLPSMKGKPFGDVTLMHLGTHTAGGFPLQVPDSVKTEPQLLAYFKAWKPAYKAGTHRTYANPSIGMLGYVTAKAMGQSYDSAMQDVLFPALGLKSTFTVVPKAKMADYAQGYKRTGEPARMTPAILSSEAYGVRSTATDMIRFVNANMGLEKLDGKLQQAIANTHTGYFSVGAMTQDMIWEQYAYPAALKTLIETNSGALLKTVPVSEISPPIKPRGDVFINKTGSTNGFGAYVAFIPEQKLGIVILANKNYPNEDRVAVAYEILNGLKSSE</sequence>
<evidence type="ECO:0000256" key="2">
    <source>
        <dbReference type="ARBA" id="ARBA00007840"/>
    </source>
</evidence>
<dbReference type="PANTHER" id="PTHR46825:SF8">
    <property type="entry name" value="BETA-LACTAMASE-RELATED"/>
    <property type="match status" value="1"/>
</dbReference>
<comment type="caution">
    <text evidence="9">The sequence shown here is derived from an EMBL/GenBank/DDBJ whole genome shotgun (WGS) entry which is preliminary data.</text>
</comment>
<dbReference type="PANTHER" id="PTHR46825">
    <property type="entry name" value="D-ALANYL-D-ALANINE-CARBOXYPEPTIDASE/ENDOPEPTIDASE AMPH"/>
    <property type="match status" value="1"/>
</dbReference>
<evidence type="ECO:0000259" key="8">
    <source>
        <dbReference type="Pfam" id="PF00144"/>
    </source>
</evidence>
<dbReference type="GO" id="GO:0030288">
    <property type="term" value="C:outer membrane-bounded periplasmic space"/>
    <property type="evidence" value="ECO:0007669"/>
    <property type="project" value="InterPro"/>
</dbReference>
<feature type="domain" description="Beta-lactamase-related" evidence="8">
    <location>
        <begin position="35"/>
        <end position="379"/>
    </location>
</feature>
<dbReference type="GO" id="GO:0017001">
    <property type="term" value="P:antibiotic catabolic process"/>
    <property type="evidence" value="ECO:0007669"/>
    <property type="project" value="InterPro"/>
</dbReference>
<feature type="chain" id="PRO_5041642703" description="Beta-lactamase" evidence="7">
    <location>
        <begin position="25"/>
        <end position="385"/>
    </location>
</feature>
<dbReference type="RefSeq" id="WP_065705351.1">
    <property type="nucleotide sequence ID" value="NZ_SGOB01000006.1"/>
</dbReference>
<dbReference type="InterPro" id="IPR001466">
    <property type="entry name" value="Beta-lactam-related"/>
</dbReference>
<keyword evidence="5 6" id="KW-0046">Antibiotic resistance</keyword>
<dbReference type="Gene3D" id="3.40.710.10">
    <property type="entry name" value="DD-peptidase/beta-lactamase superfamily"/>
    <property type="match status" value="1"/>
</dbReference>
<protein>
    <recommendedName>
        <fullName evidence="3 6">Beta-lactamase</fullName>
        <ecNumber evidence="3 6">3.5.2.6</ecNumber>
    </recommendedName>
</protein>
<dbReference type="Pfam" id="PF00144">
    <property type="entry name" value="Beta-lactamase"/>
    <property type="match status" value="1"/>
</dbReference>
<dbReference type="InterPro" id="IPR050491">
    <property type="entry name" value="AmpC-like"/>
</dbReference>
<dbReference type="Proteomes" id="UP000320858">
    <property type="component" value="Unassembled WGS sequence"/>
</dbReference>
<dbReference type="NCBIfam" id="NF033085">
    <property type="entry name" value="bla_class_C"/>
    <property type="match status" value="1"/>
</dbReference>
<dbReference type="GO" id="GO:0046677">
    <property type="term" value="P:response to antibiotic"/>
    <property type="evidence" value="ECO:0007669"/>
    <property type="project" value="UniProtKB-UniRule"/>
</dbReference>
<dbReference type="PROSITE" id="PS00336">
    <property type="entry name" value="BETA_LACTAMASE_C"/>
    <property type="match status" value="1"/>
</dbReference>
<feature type="signal peptide" evidence="7">
    <location>
        <begin position="1"/>
        <end position="24"/>
    </location>
</feature>
<evidence type="ECO:0000256" key="5">
    <source>
        <dbReference type="ARBA" id="ARBA00023251"/>
    </source>
</evidence>
<evidence type="ECO:0000313" key="9">
    <source>
        <dbReference type="EMBL" id="TRA85978.1"/>
    </source>
</evidence>
<dbReference type="InterPro" id="IPR001586">
    <property type="entry name" value="Beta-lactam_class-C_AS"/>
</dbReference>
<dbReference type="InterPro" id="IPR012338">
    <property type="entry name" value="Beta-lactam/transpept-like"/>
</dbReference>
<proteinExistence type="inferred from homology"/>
<evidence type="ECO:0000256" key="6">
    <source>
        <dbReference type="RuleBase" id="RU361140"/>
    </source>
</evidence>
<dbReference type="GO" id="GO:0008800">
    <property type="term" value="F:beta-lactamase activity"/>
    <property type="evidence" value="ECO:0007669"/>
    <property type="project" value="UniProtKB-UniRule"/>
</dbReference>
<accession>A0AA95AGN0</accession>
<dbReference type="AlphaFoldDB" id="A0AA95AGN0"/>
<evidence type="ECO:0000256" key="3">
    <source>
        <dbReference type="ARBA" id="ARBA00012865"/>
    </source>
</evidence>
<keyword evidence="7" id="KW-0732">Signal</keyword>
<dbReference type="InterPro" id="IPR058136">
    <property type="entry name" value="AmpC"/>
</dbReference>
<comment type="catalytic activity">
    <reaction evidence="1 6">
        <text>a beta-lactam + H2O = a substituted beta-amino acid</text>
        <dbReference type="Rhea" id="RHEA:20401"/>
        <dbReference type="ChEBI" id="CHEBI:15377"/>
        <dbReference type="ChEBI" id="CHEBI:35627"/>
        <dbReference type="ChEBI" id="CHEBI:140347"/>
        <dbReference type="EC" id="3.5.2.6"/>
    </reaction>
</comment>
<dbReference type="SUPFAM" id="SSF56601">
    <property type="entry name" value="beta-lactamase/transpeptidase-like"/>
    <property type="match status" value="1"/>
</dbReference>
<evidence type="ECO:0000313" key="10">
    <source>
        <dbReference type="Proteomes" id="UP000320858"/>
    </source>
</evidence>
<gene>
    <name evidence="9" type="ORF">EXN24_22200</name>
</gene>
<organism evidence="9 10">
    <name type="scientific">Rhizobium rhizogenes</name>
    <name type="common">Agrobacterium rhizogenes</name>
    <dbReference type="NCBI Taxonomy" id="359"/>
    <lineage>
        <taxon>Bacteria</taxon>
        <taxon>Pseudomonadati</taxon>
        <taxon>Pseudomonadota</taxon>
        <taxon>Alphaproteobacteria</taxon>
        <taxon>Hyphomicrobiales</taxon>
        <taxon>Rhizobiaceae</taxon>
        <taxon>Rhizobium/Agrobacterium group</taxon>
        <taxon>Rhizobium</taxon>
    </lineage>
</organism>
<evidence type="ECO:0000256" key="7">
    <source>
        <dbReference type="SAM" id="SignalP"/>
    </source>
</evidence>
<keyword evidence="4 6" id="KW-0378">Hydrolase</keyword>
<name>A0AA95AGN0_RHIRH</name>
<dbReference type="EMBL" id="SGOB01000006">
    <property type="protein sequence ID" value="TRA85978.1"/>
    <property type="molecule type" value="Genomic_DNA"/>
</dbReference>